<feature type="compositionally biased region" description="Polar residues" evidence="11">
    <location>
        <begin position="492"/>
        <end position="503"/>
    </location>
</feature>
<evidence type="ECO:0000256" key="7">
    <source>
        <dbReference type="ARBA" id="ARBA00023242"/>
    </source>
</evidence>
<dbReference type="Pfam" id="PF00098">
    <property type="entry name" value="zf-CCHC"/>
    <property type="match status" value="1"/>
</dbReference>
<evidence type="ECO:0000256" key="9">
    <source>
        <dbReference type="ARBA" id="ARBA00045870"/>
    </source>
</evidence>
<feature type="non-terminal residue" evidence="13">
    <location>
        <position position="1"/>
    </location>
</feature>
<dbReference type="Proteomes" id="UP000654395">
    <property type="component" value="Unassembled WGS sequence"/>
</dbReference>
<dbReference type="GO" id="GO:0071013">
    <property type="term" value="C:catalytic step 2 spliceosome"/>
    <property type="evidence" value="ECO:0007669"/>
    <property type="project" value="TreeGrafter"/>
</dbReference>
<evidence type="ECO:0000256" key="3">
    <source>
        <dbReference type="ARBA" id="ARBA00022379"/>
    </source>
</evidence>
<dbReference type="SMART" id="SM00343">
    <property type="entry name" value="ZnF_C2HC"/>
    <property type="match status" value="1"/>
</dbReference>
<dbReference type="GO" id="GO:0008270">
    <property type="term" value="F:zinc ion binding"/>
    <property type="evidence" value="ECO:0007669"/>
    <property type="project" value="UniProtKB-KW"/>
</dbReference>
<comment type="caution">
    <text evidence="13">The sequence shown here is derived from an EMBL/GenBank/DDBJ whole genome shotgun (WGS) entry which is preliminary data.</text>
</comment>
<dbReference type="Pfam" id="PF04046">
    <property type="entry name" value="PSP"/>
    <property type="match status" value="1"/>
</dbReference>
<name>A0A852KL57_UROIN</name>
<keyword evidence="5 10" id="KW-0863">Zinc-finger</keyword>
<feature type="domain" description="CCHC-type" evidence="12">
    <location>
        <begin position="158"/>
        <end position="173"/>
    </location>
</feature>
<evidence type="ECO:0000256" key="11">
    <source>
        <dbReference type="SAM" id="MobiDB-lite"/>
    </source>
</evidence>
<keyword evidence="7" id="KW-0539">Nucleus</keyword>
<dbReference type="SMART" id="SM00581">
    <property type="entry name" value="PSP"/>
    <property type="match status" value="1"/>
</dbReference>
<dbReference type="Gene3D" id="4.10.60.10">
    <property type="entry name" value="Zinc finger, CCHC-type"/>
    <property type="match status" value="1"/>
</dbReference>
<dbReference type="InterPro" id="IPR006568">
    <property type="entry name" value="PSP_pro-rich"/>
</dbReference>
<evidence type="ECO:0000256" key="1">
    <source>
        <dbReference type="ARBA" id="ARBA00004642"/>
    </source>
</evidence>
<dbReference type="GO" id="GO:0003723">
    <property type="term" value="F:RNA binding"/>
    <property type="evidence" value="ECO:0007669"/>
    <property type="project" value="TreeGrafter"/>
</dbReference>
<sequence>SVSLFCPSSGISVENSKVDGPLLQILFMNNVISKQYHQEIEDFVFNLVQKYEEQQRSEQEKTHFNVKPQPSSIVLEEDCKTASSNSVKKHKEAFSVVGSVLYFSNFCLDKLGQPILNENPQLTEGWEIPKYQQVFSHILSLDGQEIQVKPKSRPKPHCFNCGSEDHQMKDCPKPRNAARISEKRKEFLEACGEASNQNFQQRYHAEEVEERFGKFKPGVISEELQDALGVTDKSLPPFIYRMRQLGYPPGWLKEAEMEHSGLALYDGKGKEYDGTEDEGSHQPKRTTYDVSKLINYPGFNISTPSGIPDEWQIFGSIPMQPSQQKDVFANYLSSFHAPSPKSSNKRAASQTRSHHSKRQKEDNLELPAADMDLDSDLEVSQRSQTPNSFQFQPPLPPGCPSMPTPPPLPQGTPPPNLTPPQPSTPTCPPLPRTTPPLNPSSDIPQPKIVDSIMDEDTLTLEELEEQQRLIWAALEQAESTNSDSDIPGGTPLTGNSVTSSPSRNEADIVAEVRSSDKVITVETGFSDISEQVPANEHPVTSPNAGDGLLNLKDNPDPTDSEGLLDNTVPAPNREVNNGENTGSNKVVASTEPSAKNSSLVPDMSKFAAGITPFEFENMAESTGVYLRIRSVLKNSPRNQQK</sequence>
<feature type="compositionally biased region" description="Polar residues" evidence="11">
    <location>
        <begin position="340"/>
        <end position="351"/>
    </location>
</feature>
<dbReference type="AlphaFoldDB" id="A0A852KL57"/>
<comment type="function">
    <text evidence="9">Scaffolding subunit of the trimeric nuclear exosome targeting (NEXT) complex that is involved in the surveillance and turnover of aberrant transcripts and non-coding RNAs. NEXT functions as an RNA exosome cofactor that directs a subset of non-coding short-lived RNAs for exosomal degradation. May be involved in pre-mRNA splicing. It is required for 3'-end maturation of telomerase RNA component (TERC), TERC 3'-end targeting to the nuclear RNA exosome, and for telomerase function.</text>
</comment>
<evidence type="ECO:0000313" key="13">
    <source>
        <dbReference type="EMBL" id="NXX77345.1"/>
    </source>
</evidence>
<dbReference type="PANTHER" id="PTHR13316:SF0">
    <property type="entry name" value="ZINC FINGER CCHC DOMAIN-CONTAINING PROTEIN 8"/>
    <property type="match status" value="1"/>
</dbReference>
<evidence type="ECO:0000259" key="12">
    <source>
        <dbReference type="PROSITE" id="PS50158"/>
    </source>
</evidence>
<feature type="compositionally biased region" description="Polar residues" evidence="11">
    <location>
        <begin position="378"/>
        <end position="391"/>
    </location>
</feature>
<evidence type="ECO:0000313" key="14">
    <source>
        <dbReference type="Proteomes" id="UP000654395"/>
    </source>
</evidence>
<dbReference type="SUPFAM" id="SSF57756">
    <property type="entry name" value="Retrovirus zinc finger-like domains"/>
    <property type="match status" value="1"/>
</dbReference>
<evidence type="ECO:0000256" key="5">
    <source>
        <dbReference type="ARBA" id="ARBA00022771"/>
    </source>
</evidence>
<keyword evidence="4" id="KW-0479">Metal-binding</keyword>
<dbReference type="GO" id="GO:0005654">
    <property type="term" value="C:nucleoplasm"/>
    <property type="evidence" value="ECO:0007669"/>
    <property type="project" value="UniProtKB-SubCell"/>
</dbReference>
<keyword evidence="14" id="KW-1185">Reference proteome</keyword>
<accession>A0A852KL57</accession>
<feature type="non-terminal residue" evidence="13">
    <location>
        <position position="641"/>
    </location>
</feature>
<feature type="compositionally biased region" description="Polar residues" evidence="11">
    <location>
        <begin position="574"/>
        <end position="599"/>
    </location>
</feature>
<evidence type="ECO:0000256" key="2">
    <source>
        <dbReference type="ARBA" id="ARBA00007497"/>
    </source>
</evidence>
<protein>
    <recommendedName>
        <fullName evidence="3">Zinc finger CCHC domain-containing protein 8</fullName>
    </recommendedName>
    <alternativeName>
        <fullName evidence="8">TRAMP-like complex RNA-binding factor ZCCHC8</fullName>
    </alternativeName>
</protein>
<comment type="similarity">
    <text evidence="2">Belongs to the ZCCHC8 family.</text>
</comment>
<dbReference type="InterPro" id="IPR036875">
    <property type="entry name" value="Znf_CCHC_sf"/>
</dbReference>
<proteinExistence type="inferred from homology"/>
<feature type="region of interest" description="Disordered" evidence="11">
    <location>
        <begin position="527"/>
        <end position="602"/>
    </location>
</feature>
<dbReference type="PANTHER" id="PTHR13316">
    <property type="entry name" value="ZINC FINGER, CCHC DOMAIN CONTAINING 8"/>
    <property type="match status" value="1"/>
</dbReference>
<dbReference type="InterPro" id="IPR001878">
    <property type="entry name" value="Znf_CCHC"/>
</dbReference>
<feature type="region of interest" description="Disordered" evidence="11">
    <location>
        <begin position="475"/>
        <end position="505"/>
    </location>
</feature>
<comment type="subcellular location">
    <subcellularLocation>
        <location evidence="1">Nucleus</location>
        <location evidence="1">Nucleoplasm</location>
    </subcellularLocation>
</comment>
<evidence type="ECO:0000256" key="4">
    <source>
        <dbReference type="ARBA" id="ARBA00022723"/>
    </source>
</evidence>
<feature type="region of interest" description="Disordered" evidence="11">
    <location>
        <begin position="334"/>
        <end position="447"/>
    </location>
</feature>
<dbReference type="PROSITE" id="PS50158">
    <property type="entry name" value="ZF_CCHC"/>
    <property type="match status" value="1"/>
</dbReference>
<gene>
    <name evidence="13" type="primary">Zcchc8</name>
    <name evidence="13" type="ORF">UROIND_R04839</name>
</gene>
<dbReference type="OrthoDB" id="8026949at2759"/>
<evidence type="ECO:0000256" key="8">
    <source>
        <dbReference type="ARBA" id="ARBA00032546"/>
    </source>
</evidence>
<evidence type="ECO:0000256" key="10">
    <source>
        <dbReference type="PROSITE-ProRule" id="PRU00047"/>
    </source>
</evidence>
<dbReference type="EMBL" id="WBNH01003624">
    <property type="protein sequence ID" value="NXX77345.1"/>
    <property type="molecule type" value="Genomic_DNA"/>
</dbReference>
<keyword evidence="6" id="KW-0862">Zinc</keyword>
<evidence type="ECO:0000256" key="6">
    <source>
        <dbReference type="ARBA" id="ARBA00022833"/>
    </source>
</evidence>
<reference evidence="13" key="1">
    <citation type="submission" date="2020-02" db="EMBL/GenBank/DDBJ databases">
        <title>Bird 10,000 Genomes (B10K) Project - Family phase.</title>
        <authorList>
            <person name="Zhang G."/>
        </authorList>
    </citation>
    <scope>NUCLEOTIDE SEQUENCE</scope>
    <source>
        <strain evidence="13">B10K-DU-030-59</strain>
    </source>
</reference>
<organism evidence="13 14">
    <name type="scientific">Urocolius indicus</name>
    <name type="common">Red-faced mousebird</name>
    <name type="synonym">Colius indicus</name>
    <dbReference type="NCBI Taxonomy" id="458196"/>
    <lineage>
        <taxon>Eukaryota</taxon>
        <taxon>Metazoa</taxon>
        <taxon>Chordata</taxon>
        <taxon>Craniata</taxon>
        <taxon>Vertebrata</taxon>
        <taxon>Euteleostomi</taxon>
        <taxon>Archelosauria</taxon>
        <taxon>Archosauria</taxon>
        <taxon>Dinosauria</taxon>
        <taxon>Saurischia</taxon>
        <taxon>Theropoda</taxon>
        <taxon>Coelurosauria</taxon>
        <taxon>Aves</taxon>
        <taxon>Neognathae</taxon>
        <taxon>Neoaves</taxon>
        <taxon>Telluraves</taxon>
        <taxon>Coraciimorphae</taxon>
        <taxon>Coliiformes</taxon>
        <taxon>Coliidae</taxon>
        <taxon>Urocolius</taxon>
    </lineage>
</organism>
<dbReference type="InterPro" id="IPR052115">
    <property type="entry name" value="NEXT_complex_subunit_ZCCHC8"/>
</dbReference>
<feature type="compositionally biased region" description="Pro residues" evidence="11">
    <location>
        <begin position="393"/>
        <end position="438"/>
    </location>
</feature>